<sequence>MNSVFEVHKTIRENLLKVLDNHSLEQLNKIPEGFSNNLIWNIAHCVSSQQVLVYKLSGLPTFVSEEFIAKYKKGTKPEGDVSQAEVDEIRNLLSATLTQTEKDFEANIFVSYNEYLTSMGFTLRNVEDALNFNNYHEGIHTGIVWSIRKFV</sequence>
<dbReference type="InterPro" id="IPR034660">
    <property type="entry name" value="DinB/YfiT-like"/>
</dbReference>
<reference evidence="3 4" key="1">
    <citation type="submission" date="2017-05" db="EMBL/GenBank/DDBJ databases">
        <authorList>
            <person name="Varghese N."/>
            <person name="Submissions S."/>
        </authorList>
    </citation>
    <scope>NUCLEOTIDE SEQUENCE [LARGE SCALE GENOMIC DNA]</scope>
    <source>
        <strain evidence="3 4">DSM 19382</strain>
    </source>
</reference>
<dbReference type="RefSeq" id="WP_142451485.1">
    <property type="nucleotide sequence ID" value="NZ_FXTA01000004.1"/>
</dbReference>
<keyword evidence="5" id="KW-1185">Reference proteome</keyword>
<dbReference type="OrthoDB" id="4295522at2"/>
<dbReference type="Gene3D" id="1.20.120.450">
    <property type="entry name" value="dinb family like domain"/>
    <property type="match status" value="1"/>
</dbReference>
<protein>
    <submittedName>
        <fullName evidence="2">DinB family protein</fullName>
    </submittedName>
    <submittedName>
        <fullName evidence="3">DinB superfamily protein</fullName>
    </submittedName>
</protein>
<evidence type="ECO:0000313" key="2">
    <source>
        <dbReference type="EMBL" id="MRX69107.1"/>
    </source>
</evidence>
<dbReference type="Proteomes" id="UP000468990">
    <property type="component" value="Unassembled WGS sequence"/>
</dbReference>
<dbReference type="SUPFAM" id="SSF109854">
    <property type="entry name" value="DinB/YfiT-like putative metalloenzymes"/>
    <property type="match status" value="1"/>
</dbReference>
<evidence type="ECO:0000259" key="1">
    <source>
        <dbReference type="Pfam" id="PF12867"/>
    </source>
</evidence>
<gene>
    <name evidence="2" type="ORF">GJU42_14145</name>
    <name evidence="3" type="ORF">SAMN06265349_104208</name>
</gene>
<evidence type="ECO:0000313" key="3">
    <source>
        <dbReference type="EMBL" id="SMO79908.1"/>
    </source>
</evidence>
<evidence type="ECO:0000313" key="5">
    <source>
        <dbReference type="Proteomes" id="UP000468990"/>
    </source>
</evidence>
<evidence type="ECO:0000313" key="4">
    <source>
        <dbReference type="Proteomes" id="UP000317289"/>
    </source>
</evidence>
<dbReference type="InterPro" id="IPR024775">
    <property type="entry name" value="DinB-like"/>
</dbReference>
<dbReference type="Proteomes" id="UP000317289">
    <property type="component" value="Unassembled WGS sequence"/>
</dbReference>
<feature type="domain" description="DinB-like" evidence="1">
    <location>
        <begin position="11"/>
        <end position="143"/>
    </location>
</feature>
<name>A0A521E7H9_9FLAO</name>
<dbReference type="EMBL" id="WKKG01000007">
    <property type="protein sequence ID" value="MRX69107.1"/>
    <property type="molecule type" value="Genomic_DNA"/>
</dbReference>
<accession>A0A521E7H9</accession>
<proteinExistence type="predicted"/>
<dbReference type="EMBL" id="FXTA01000004">
    <property type="protein sequence ID" value="SMO79908.1"/>
    <property type="molecule type" value="Genomic_DNA"/>
</dbReference>
<dbReference type="Pfam" id="PF12867">
    <property type="entry name" value="DinB_2"/>
    <property type="match status" value="1"/>
</dbReference>
<dbReference type="AlphaFoldDB" id="A0A521E7H9"/>
<reference evidence="2 5" key="2">
    <citation type="submission" date="2019-11" db="EMBL/GenBank/DDBJ databases">
        <title>Flavobacterium resistens genome.</title>
        <authorList>
            <person name="Wilson V.M."/>
            <person name="Newman J.D."/>
        </authorList>
    </citation>
    <scope>NUCLEOTIDE SEQUENCE [LARGE SCALE GENOMIC DNA]</scope>
    <source>
        <strain evidence="2 5">DSM 19382</strain>
    </source>
</reference>
<organism evidence="3 4">
    <name type="scientific">Flavobacterium resistens</name>
    <dbReference type="NCBI Taxonomy" id="443612"/>
    <lineage>
        <taxon>Bacteria</taxon>
        <taxon>Pseudomonadati</taxon>
        <taxon>Bacteroidota</taxon>
        <taxon>Flavobacteriia</taxon>
        <taxon>Flavobacteriales</taxon>
        <taxon>Flavobacteriaceae</taxon>
        <taxon>Flavobacterium</taxon>
    </lineage>
</organism>